<organism evidence="3 4">
    <name type="scientific">Stylosanthes scabra</name>
    <dbReference type="NCBI Taxonomy" id="79078"/>
    <lineage>
        <taxon>Eukaryota</taxon>
        <taxon>Viridiplantae</taxon>
        <taxon>Streptophyta</taxon>
        <taxon>Embryophyta</taxon>
        <taxon>Tracheophyta</taxon>
        <taxon>Spermatophyta</taxon>
        <taxon>Magnoliopsida</taxon>
        <taxon>eudicotyledons</taxon>
        <taxon>Gunneridae</taxon>
        <taxon>Pentapetalae</taxon>
        <taxon>rosids</taxon>
        <taxon>fabids</taxon>
        <taxon>Fabales</taxon>
        <taxon>Fabaceae</taxon>
        <taxon>Papilionoideae</taxon>
        <taxon>50 kb inversion clade</taxon>
        <taxon>dalbergioids sensu lato</taxon>
        <taxon>Dalbergieae</taxon>
        <taxon>Pterocarpus clade</taxon>
        <taxon>Stylosanthes</taxon>
    </lineage>
</organism>
<keyword evidence="2" id="KW-0472">Membrane</keyword>
<evidence type="ECO:0000313" key="4">
    <source>
        <dbReference type="Proteomes" id="UP001341840"/>
    </source>
</evidence>
<proteinExistence type="predicted"/>
<feature type="region of interest" description="Disordered" evidence="1">
    <location>
        <begin position="1"/>
        <end position="26"/>
    </location>
</feature>
<evidence type="ECO:0000256" key="1">
    <source>
        <dbReference type="SAM" id="MobiDB-lite"/>
    </source>
</evidence>
<evidence type="ECO:0000256" key="2">
    <source>
        <dbReference type="SAM" id="Phobius"/>
    </source>
</evidence>
<dbReference type="Proteomes" id="UP001341840">
    <property type="component" value="Unassembled WGS sequence"/>
</dbReference>
<feature type="transmembrane region" description="Helical" evidence="2">
    <location>
        <begin position="104"/>
        <end position="124"/>
    </location>
</feature>
<protein>
    <submittedName>
        <fullName evidence="3">Uncharacterized protein</fullName>
    </submittedName>
</protein>
<accession>A0ABU6VG36</accession>
<sequence>MKKTQKRSREGESSVEPPPPNHPLAKWFHTNEDLIFYELRLAGRKEIPPRTLLYLVTYVLEPRVTSHGNIADEDLVLMWAMVNEVKINWPYLILHHMLRLKEKILPVVLIIYALWTRIFNYLGIQF</sequence>
<evidence type="ECO:0000313" key="3">
    <source>
        <dbReference type="EMBL" id="MED6172462.1"/>
    </source>
</evidence>
<comment type="caution">
    <text evidence="3">The sequence shown here is derived from an EMBL/GenBank/DDBJ whole genome shotgun (WGS) entry which is preliminary data.</text>
</comment>
<keyword evidence="4" id="KW-1185">Reference proteome</keyword>
<gene>
    <name evidence="3" type="ORF">PIB30_050339</name>
</gene>
<keyword evidence="2" id="KW-1133">Transmembrane helix</keyword>
<name>A0ABU6VG36_9FABA</name>
<reference evidence="3 4" key="1">
    <citation type="journal article" date="2023" name="Plants (Basel)">
        <title>Bridging the Gap: Combining Genomics and Transcriptomics Approaches to Understand Stylosanthes scabra, an Orphan Legume from the Brazilian Caatinga.</title>
        <authorList>
            <person name="Ferreira-Neto J.R.C."/>
            <person name="da Silva M.D."/>
            <person name="Binneck E."/>
            <person name="de Melo N.F."/>
            <person name="da Silva R.H."/>
            <person name="de Melo A.L.T.M."/>
            <person name="Pandolfi V."/>
            <person name="Bustamante F.O."/>
            <person name="Brasileiro-Vidal A.C."/>
            <person name="Benko-Iseppon A.M."/>
        </authorList>
    </citation>
    <scope>NUCLEOTIDE SEQUENCE [LARGE SCALE GENOMIC DNA]</scope>
    <source>
        <tissue evidence="3">Leaves</tissue>
    </source>
</reference>
<dbReference type="EMBL" id="JASCZI010151380">
    <property type="protein sequence ID" value="MED6172462.1"/>
    <property type="molecule type" value="Genomic_DNA"/>
</dbReference>
<keyword evidence="2" id="KW-0812">Transmembrane</keyword>